<dbReference type="Gene3D" id="2.30.30.290">
    <property type="entry name" value="YopX-like domains"/>
    <property type="match status" value="1"/>
</dbReference>
<evidence type="ECO:0000313" key="2">
    <source>
        <dbReference type="EMBL" id="MFC5408252.1"/>
    </source>
</evidence>
<dbReference type="RefSeq" id="WP_379840941.1">
    <property type="nucleotide sequence ID" value="NZ_JBHSMA010000001.1"/>
</dbReference>
<dbReference type="InterPro" id="IPR023385">
    <property type="entry name" value="YopX-like_C"/>
</dbReference>
<dbReference type="Pfam" id="PF09643">
    <property type="entry name" value="YopX"/>
    <property type="match status" value="1"/>
</dbReference>
<keyword evidence="3" id="KW-1185">Reference proteome</keyword>
<accession>A0ABW0I819</accession>
<comment type="caution">
    <text evidence="2">The sequence shown here is derived from an EMBL/GenBank/DDBJ whole genome shotgun (WGS) entry which is preliminary data.</text>
</comment>
<dbReference type="SUPFAM" id="SSF159006">
    <property type="entry name" value="YopX-like"/>
    <property type="match status" value="1"/>
</dbReference>
<dbReference type="Proteomes" id="UP001596106">
    <property type="component" value="Unassembled WGS sequence"/>
</dbReference>
<name>A0ABW0I819_9BACT</name>
<evidence type="ECO:0000259" key="1">
    <source>
        <dbReference type="Pfam" id="PF09643"/>
    </source>
</evidence>
<organism evidence="2 3">
    <name type="scientific">Larkinella bovis</name>
    <dbReference type="NCBI Taxonomy" id="683041"/>
    <lineage>
        <taxon>Bacteria</taxon>
        <taxon>Pseudomonadati</taxon>
        <taxon>Bacteroidota</taxon>
        <taxon>Cytophagia</taxon>
        <taxon>Cytophagales</taxon>
        <taxon>Spirosomataceae</taxon>
        <taxon>Larkinella</taxon>
    </lineage>
</organism>
<reference evidence="3" key="1">
    <citation type="journal article" date="2019" name="Int. J. Syst. Evol. Microbiol.">
        <title>The Global Catalogue of Microorganisms (GCM) 10K type strain sequencing project: providing services to taxonomists for standard genome sequencing and annotation.</title>
        <authorList>
            <consortium name="The Broad Institute Genomics Platform"/>
            <consortium name="The Broad Institute Genome Sequencing Center for Infectious Disease"/>
            <person name="Wu L."/>
            <person name="Ma J."/>
        </authorList>
    </citation>
    <scope>NUCLEOTIDE SEQUENCE [LARGE SCALE GENOMIC DNA]</scope>
    <source>
        <strain evidence="3">CCUG 55250</strain>
    </source>
</reference>
<proteinExistence type="predicted"/>
<gene>
    <name evidence="2" type="ORF">ACFPMF_02950</name>
</gene>
<protein>
    <submittedName>
        <fullName evidence="2">YopX family protein</fullName>
    </submittedName>
</protein>
<sequence>MKTPCRIWDGFRMHYLNDVQFELDEYVGVWLDDAAVLISRFDSRRNRRRFEPTSPWQLMHAVGQTDRHGTTMYDRDIVECEGRRWVVRLDAERCGYSLFLTYAIGLAPSVFLDRSLARSLTVIGNCLENPDLLLETFCQAA</sequence>
<dbReference type="InterPro" id="IPR019096">
    <property type="entry name" value="YopX_protein"/>
</dbReference>
<evidence type="ECO:0000313" key="3">
    <source>
        <dbReference type="Proteomes" id="UP001596106"/>
    </source>
</evidence>
<feature type="domain" description="YopX protein" evidence="1">
    <location>
        <begin position="6"/>
        <end position="133"/>
    </location>
</feature>
<dbReference type="EMBL" id="JBHSMA010000001">
    <property type="protein sequence ID" value="MFC5408252.1"/>
    <property type="molecule type" value="Genomic_DNA"/>
</dbReference>